<evidence type="ECO:0000259" key="8">
    <source>
        <dbReference type="Pfam" id="PF01272"/>
    </source>
</evidence>
<dbReference type="Proteomes" id="UP000614200">
    <property type="component" value="Unassembled WGS sequence"/>
</dbReference>
<keyword evidence="11" id="KW-1185">Reference proteome</keyword>
<dbReference type="NCBIfam" id="TIGR01462">
    <property type="entry name" value="greA"/>
    <property type="match status" value="1"/>
</dbReference>
<keyword evidence="3 6" id="KW-0238">DNA-binding</keyword>
<dbReference type="PIRSF" id="PIRSF006092">
    <property type="entry name" value="GreA_GreB"/>
    <property type="match status" value="1"/>
</dbReference>
<dbReference type="Pfam" id="PF01272">
    <property type="entry name" value="GreA_GreB"/>
    <property type="match status" value="1"/>
</dbReference>
<evidence type="ECO:0000256" key="3">
    <source>
        <dbReference type="ARBA" id="ARBA00023125"/>
    </source>
</evidence>
<proteinExistence type="inferred from homology"/>
<dbReference type="InterPro" id="IPR001437">
    <property type="entry name" value="Tscrpt_elong_fac_GreA/B_C"/>
</dbReference>
<dbReference type="EMBL" id="JADKNH010000011">
    <property type="protein sequence ID" value="MBF4694791.1"/>
    <property type="molecule type" value="Genomic_DNA"/>
</dbReference>
<feature type="domain" description="Transcription elongation factor GreA/GreB N-terminal" evidence="9">
    <location>
        <begin position="5"/>
        <end position="71"/>
    </location>
</feature>
<dbReference type="InterPro" id="IPR028624">
    <property type="entry name" value="Tscrpt_elong_fac_GreA/B"/>
</dbReference>
<dbReference type="PANTHER" id="PTHR30437">
    <property type="entry name" value="TRANSCRIPTION ELONGATION FACTOR GREA"/>
    <property type="match status" value="1"/>
</dbReference>
<evidence type="ECO:0000256" key="1">
    <source>
        <dbReference type="ARBA" id="ARBA00023015"/>
    </source>
</evidence>
<dbReference type="Gene3D" id="1.10.287.180">
    <property type="entry name" value="Transcription elongation factor, GreA/GreB, N-terminal domain"/>
    <property type="match status" value="1"/>
</dbReference>
<dbReference type="InterPro" id="IPR036953">
    <property type="entry name" value="GreA/GreB_C_sf"/>
</dbReference>
<keyword evidence="10" id="KW-0251">Elongation factor</keyword>
<comment type="caution">
    <text evidence="10">The sequence shown here is derived from an EMBL/GenBank/DDBJ whole genome shotgun (WGS) entry which is preliminary data.</text>
</comment>
<keyword evidence="2" id="KW-0175">Coiled coil</keyword>
<evidence type="ECO:0000313" key="11">
    <source>
        <dbReference type="Proteomes" id="UP000614200"/>
    </source>
</evidence>
<keyword evidence="10" id="KW-0648">Protein biosynthesis</keyword>
<sequence length="153" mass="17052">MKKTLLTEAALIKLQKEYDELILKRHEISEEIKLARGFGDLSENAEYHAAREAQSHNETEILKLKEILESYELVQASTEKDAVSINSAVKIKYLDTQEVETIEIVTKIESDPLESKISNESPIGNALMGKKAGAKVEFLSPNGPVSIEILEVN</sequence>
<dbReference type="GO" id="GO:0003746">
    <property type="term" value="F:translation elongation factor activity"/>
    <property type="evidence" value="ECO:0007669"/>
    <property type="project" value="UniProtKB-KW"/>
</dbReference>
<dbReference type="Pfam" id="PF03449">
    <property type="entry name" value="GreA_GreB_N"/>
    <property type="match status" value="1"/>
</dbReference>
<reference evidence="10 11" key="1">
    <citation type="submission" date="2020-11" db="EMBL/GenBank/DDBJ databases">
        <title>Fusibacter basophilias sp. nov.</title>
        <authorList>
            <person name="Qiu D."/>
        </authorList>
    </citation>
    <scope>NUCLEOTIDE SEQUENCE [LARGE SCALE GENOMIC DNA]</scope>
    <source>
        <strain evidence="10 11">Q10-2</strain>
    </source>
</reference>
<dbReference type="RefSeq" id="WP_194703035.1">
    <property type="nucleotide sequence ID" value="NZ_JADKNH010000011.1"/>
</dbReference>
<evidence type="ECO:0000256" key="2">
    <source>
        <dbReference type="ARBA" id="ARBA00023054"/>
    </source>
</evidence>
<evidence type="ECO:0000256" key="6">
    <source>
        <dbReference type="HAMAP-Rule" id="MF_00105"/>
    </source>
</evidence>
<comment type="similarity">
    <text evidence="6 7">Belongs to the GreA/GreB family.</text>
</comment>
<name>A0ABR9ZWQ8_9FIRM</name>
<dbReference type="SUPFAM" id="SSF54534">
    <property type="entry name" value="FKBP-like"/>
    <property type="match status" value="1"/>
</dbReference>
<dbReference type="Gene3D" id="3.10.50.30">
    <property type="entry name" value="Transcription elongation factor, GreA/GreB, C-terminal domain"/>
    <property type="match status" value="1"/>
</dbReference>
<keyword evidence="1 6" id="KW-0805">Transcription regulation</keyword>
<dbReference type="NCBIfam" id="NF001263">
    <property type="entry name" value="PRK00226.1-4"/>
    <property type="match status" value="1"/>
</dbReference>
<keyword evidence="4 6" id="KW-0804">Transcription</keyword>
<dbReference type="InterPro" id="IPR036805">
    <property type="entry name" value="Tscrpt_elong_fac_GreA/B_N_sf"/>
</dbReference>
<gene>
    <name evidence="6 10" type="primary">greA</name>
    <name evidence="10" type="ORF">ISU02_16945</name>
</gene>
<dbReference type="InterPro" id="IPR022691">
    <property type="entry name" value="Tscrpt_elong_fac_GreA/B_N"/>
</dbReference>
<evidence type="ECO:0000313" key="10">
    <source>
        <dbReference type="EMBL" id="MBF4694791.1"/>
    </source>
</evidence>
<dbReference type="HAMAP" id="MF_00105">
    <property type="entry name" value="GreA_GreB"/>
    <property type="match status" value="1"/>
</dbReference>
<evidence type="ECO:0000256" key="7">
    <source>
        <dbReference type="RuleBase" id="RU000556"/>
    </source>
</evidence>
<evidence type="ECO:0000256" key="5">
    <source>
        <dbReference type="ARBA" id="ARBA00024916"/>
    </source>
</evidence>
<feature type="domain" description="Transcription elongation factor GreA/GreB C-terminal" evidence="8">
    <location>
        <begin position="80"/>
        <end position="153"/>
    </location>
</feature>
<comment type="function">
    <text evidence="5 6 7">Necessary for efficient RNA polymerase transcription elongation past template-encoded arresting sites. The arresting sites in DNA have the property of trapping a certain fraction of elongating RNA polymerases that pass through, resulting in locked ternary complexes. Cleavage of the nascent transcript by cleavage factors such as GreA or GreB allows the resumption of elongation from the new 3'terminus. GreA releases sequences of 2 to 3 nucleotides.</text>
</comment>
<evidence type="ECO:0000256" key="4">
    <source>
        <dbReference type="ARBA" id="ARBA00023163"/>
    </source>
</evidence>
<accession>A0ABR9ZWQ8</accession>
<protein>
    <recommendedName>
        <fullName evidence="6 7">Transcription elongation factor GreA</fullName>
    </recommendedName>
    <alternativeName>
        <fullName evidence="6">Transcript cleavage factor GreA</fullName>
    </alternativeName>
</protein>
<evidence type="ECO:0000259" key="9">
    <source>
        <dbReference type="Pfam" id="PF03449"/>
    </source>
</evidence>
<dbReference type="InterPro" id="IPR006359">
    <property type="entry name" value="Tscrpt_elong_fac_GreA"/>
</dbReference>
<organism evidence="10 11">
    <name type="scientific">Fusibacter ferrireducens</name>
    <dbReference type="NCBI Taxonomy" id="2785058"/>
    <lineage>
        <taxon>Bacteria</taxon>
        <taxon>Bacillati</taxon>
        <taxon>Bacillota</taxon>
        <taxon>Clostridia</taxon>
        <taxon>Eubacteriales</taxon>
        <taxon>Eubacteriales Family XII. Incertae Sedis</taxon>
        <taxon>Fusibacter</taxon>
    </lineage>
</organism>
<dbReference type="PANTHER" id="PTHR30437:SF4">
    <property type="entry name" value="TRANSCRIPTION ELONGATION FACTOR GREA"/>
    <property type="match status" value="1"/>
</dbReference>
<dbReference type="InterPro" id="IPR023459">
    <property type="entry name" value="Tscrpt_elong_fac_GreA/B_fam"/>
</dbReference>
<dbReference type="SUPFAM" id="SSF46557">
    <property type="entry name" value="GreA transcript cleavage protein, N-terminal domain"/>
    <property type="match status" value="1"/>
</dbReference>